<feature type="transmembrane region" description="Helical" evidence="1">
    <location>
        <begin position="132"/>
        <end position="155"/>
    </location>
</feature>
<accession>A0A381V672</accession>
<feature type="transmembrane region" description="Helical" evidence="1">
    <location>
        <begin position="55"/>
        <end position="75"/>
    </location>
</feature>
<evidence type="ECO:0000256" key="1">
    <source>
        <dbReference type="SAM" id="Phobius"/>
    </source>
</evidence>
<feature type="transmembrane region" description="Helical" evidence="1">
    <location>
        <begin position="372"/>
        <end position="390"/>
    </location>
</feature>
<feature type="transmembrane region" description="Helical" evidence="1">
    <location>
        <begin position="252"/>
        <end position="275"/>
    </location>
</feature>
<feature type="transmembrane region" description="Helical" evidence="1">
    <location>
        <begin position="296"/>
        <end position="316"/>
    </location>
</feature>
<dbReference type="EMBL" id="UINC01007964">
    <property type="protein sequence ID" value="SVA35875.1"/>
    <property type="molecule type" value="Genomic_DNA"/>
</dbReference>
<gene>
    <name evidence="2" type="ORF">METZ01_LOCUS88729</name>
</gene>
<keyword evidence="1" id="KW-0812">Transmembrane</keyword>
<feature type="transmembrane region" description="Helical" evidence="1">
    <location>
        <begin position="167"/>
        <end position="182"/>
    </location>
</feature>
<keyword evidence="1" id="KW-0472">Membrane</keyword>
<name>A0A381V672_9ZZZZ</name>
<feature type="transmembrane region" description="Helical" evidence="1">
    <location>
        <begin position="12"/>
        <end position="34"/>
    </location>
</feature>
<dbReference type="InterPro" id="IPR018650">
    <property type="entry name" value="STSV1_Orf64"/>
</dbReference>
<evidence type="ECO:0000313" key="2">
    <source>
        <dbReference type="EMBL" id="SVA35875.1"/>
    </source>
</evidence>
<protein>
    <recommendedName>
        <fullName evidence="3">DUF2079 domain-containing protein</fullName>
    </recommendedName>
</protein>
<dbReference type="Pfam" id="PF09852">
    <property type="entry name" value="DUF2079"/>
    <property type="match status" value="1"/>
</dbReference>
<reference evidence="2" key="1">
    <citation type="submission" date="2018-05" db="EMBL/GenBank/DDBJ databases">
        <authorList>
            <person name="Lanie J.A."/>
            <person name="Ng W.-L."/>
            <person name="Kazmierczak K.M."/>
            <person name="Andrzejewski T.M."/>
            <person name="Davidsen T.M."/>
            <person name="Wayne K.J."/>
            <person name="Tettelin H."/>
            <person name="Glass J.I."/>
            <person name="Rusch D."/>
            <person name="Podicherti R."/>
            <person name="Tsui H.-C.T."/>
            <person name="Winkler M.E."/>
        </authorList>
    </citation>
    <scope>NUCLEOTIDE SEQUENCE</scope>
</reference>
<proteinExistence type="predicted"/>
<dbReference type="AlphaFoldDB" id="A0A381V672"/>
<evidence type="ECO:0008006" key="3">
    <source>
        <dbReference type="Google" id="ProtNLM"/>
    </source>
</evidence>
<organism evidence="2">
    <name type="scientific">marine metagenome</name>
    <dbReference type="NCBI Taxonomy" id="408172"/>
    <lineage>
        <taxon>unclassified sequences</taxon>
        <taxon>metagenomes</taxon>
        <taxon>ecological metagenomes</taxon>
    </lineage>
</organism>
<sequence length="508" mass="60250">MLILISWYVGGIWYPDMYGIPSLFLTIFIITSSNDELKNYLMMFSKYIFYYRKNILIFIVFNLLVHLTTGILRYFSFDYATWDVGVFSNILFNFSNNEFFSSFLSSHFNFNVNGLADHFAISMYPLGWLYAIYPSTLWLIVAKSISFLICPLLFYKISRTIGLTEKISTTITLVLSLFWILIYKPPLNGLHFEFQPSSLALPFVFISFYFLSSKKWIPFWLTMLFLLGFKEHLGLVWIGFGLYLYFNGEKKYGLLLCFIGLLSLYTIMFQLMPYLRDYRPNWSLFIGPFDDIQKKLLYIFRIFAPFGFLHFIRWKYGIMTFPLIGANLLIGTTKSSVYSMTTHYDDILSCMLFISMILIIKEMHHKKYFIKYFSKWFLLVWFIIMLGDAHRSPLRFMSLHLPTKSHFILANEIRDFDHKNRDKRYAVQGHLGPHFHRRGIEEFRQYKYCGKQPDGKNLLEVDYIALSNLAGHAWSINDMELCLIELNKLDDYERVTKYNQLIVFKKIQ</sequence>
<keyword evidence="1" id="KW-1133">Transmembrane helix</keyword>
<feature type="transmembrane region" description="Helical" evidence="1">
    <location>
        <begin position="223"/>
        <end position="246"/>
    </location>
</feature>